<proteinExistence type="predicted"/>
<dbReference type="InterPro" id="IPR013196">
    <property type="entry name" value="HTH_11"/>
</dbReference>
<gene>
    <name evidence="2" type="ORF">LCGC14_1325140</name>
</gene>
<dbReference type="InterPro" id="IPR036390">
    <property type="entry name" value="WH_DNA-bd_sf"/>
</dbReference>
<reference evidence="2" key="1">
    <citation type="journal article" date="2015" name="Nature">
        <title>Complex archaea that bridge the gap between prokaryotes and eukaryotes.</title>
        <authorList>
            <person name="Spang A."/>
            <person name="Saw J.H."/>
            <person name="Jorgensen S.L."/>
            <person name="Zaremba-Niedzwiedzka K."/>
            <person name="Martijn J."/>
            <person name="Lind A.E."/>
            <person name="van Eijk R."/>
            <person name="Schleper C."/>
            <person name="Guy L."/>
            <person name="Ettema T.J."/>
        </authorList>
    </citation>
    <scope>NUCLEOTIDE SEQUENCE</scope>
</reference>
<dbReference type="SUPFAM" id="SSF46785">
    <property type="entry name" value="Winged helix' DNA-binding domain"/>
    <property type="match status" value="1"/>
</dbReference>
<accession>A0A0F9L437</accession>
<name>A0A0F9L437_9ZZZZ</name>
<evidence type="ECO:0000259" key="1">
    <source>
        <dbReference type="Pfam" id="PF08279"/>
    </source>
</evidence>
<dbReference type="InterPro" id="IPR036388">
    <property type="entry name" value="WH-like_DNA-bd_sf"/>
</dbReference>
<dbReference type="Gene3D" id="1.10.10.10">
    <property type="entry name" value="Winged helix-like DNA-binding domain superfamily/Winged helix DNA-binding domain"/>
    <property type="match status" value="1"/>
</dbReference>
<dbReference type="CDD" id="cd00090">
    <property type="entry name" value="HTH_ARSR"/>
    <property type="match status" value="1"/>
</dbReference>
<dbReference type="InterPro" id="IPR011991">
    <property type="entry name" value="ArsR-like_HTH"/>
</dbReference>
<dbReference type="EMBL" id="LAZR01007945">
    <property type="protein sequence ID" value="KKM81906.1"/>
    <property type="molecule type" value="Genomic_DNA"/>
</dbReference>
<comment type="caution">
    <text evidence="2">The sequence shown here is derived from an EMBL/GenBank/DDBJ whole genome shotgun (WGS) entry which is preliminary data.</text>
</comment>
<organism evidence="2">
    <name type="scientific">marine sediment metagenome</name>
    <dbReference type="NCBI Taxonomy" id="412755"/>
    <lineage>
        <taxon>unclassified sequences</taxon>
        <taxon>metagenomes</taxon>
        <taxon>ecological metagenomes</taxon>
    </lineage>
</organism>
<dbReference type="AlphaFoldDB" id="A0A0F9L437"/>
<feature type="domain" description="Helix-turn-helix type 11" evidence="1">
    <location>
        <begin position="12"/>
        <end position="59"/>
    </location>
</feature>
<evidence type="ECO:0000313" key="2">
    <source>
        <dbReference type="EMBL" id="KKM81906.1"/>
    </source>
</evidence>
<sequence length="75" mass="8803">MRCAMSDPIIKQKILKMLENRYPKDFSIKEIAEELHHNRGTISTYLKVLVAEGKIYITRTYGKMNLYSILKKNNV</sequence>
<protein>
    <recommendedName>
        <fullName evidence="1">Helix-turn-helix type 11 domain-containing protein</fullName>
    </recommendedName>
</protein>
<dbReference type="Pfam" id="PF08279">
    <property type="entry name" value="HTH_11"/>
    <property type="match status" value="1"/>
</dbReference>